<evidence type="ECO:0000313" key="2">
    <source>
        <dbReference type="EMBL" id="CAL1400874.1"/>
    </source>
</evidence>
<organism evidence="2 3">
    <name type="scientific">Linum trigynum</name>
    <dbReference type="NCBI Taxonomy" id="586398"/>
    <lineage>
        <taxon>Eukaryota</taxon>
        <taxon>Viridiplantae</taxon>
        <taxon>Streptophyta</taxon>
        <taxon>Embryophyta</taxon>
        <taxon>Tracheophyta</taxon>
        <taxon>Spermatophyta</taxon>
        <taxon>Magnoliopsida</taxon>
        <taxon>eudicotyledons</taxon>
        <taxon>Gunneridae</taxon>
        <taxon>Pentapetalae</taxon>
        <taxon>rosids</taxon>
        <taxon>fabids</taxon>
        <taxon>Malpighiales</taxon>
        <taxon>Linaceae</taxon>
        <taxon>Linum</taxon>
    </lineage>
</organism>
<proteinExistence type="predicted"/>
<name>A0AAV2FRA8_9ROSI</name>
<protein>
    <submittedName>
        <fullName evidence="2">Uncharacterized protein</fullName>
    </submittedName>
</protein>
<dbReference type="EMBL" id="OZ034820">
    <property type="protein sequence ID" value="CAL1400874.1"/>
    <property type="molecule type" value="Genomic_DNA"/>
</dbReference>
<dbReference type="Proteomes" id="UP001497516">
    <property type="component" value="Chromosome 7"/>
</dbReference>
<reference evidence="2 3" key="1">
    <citation type="submission" date="2024-04" db="EMBL/GenBank/DDBJ databases">
        <authorList>
            <person name="Fracassetti M."/>
        </authorList>
    </citation>
    <scope>NUCLEOTIDE SEQUENCE [LARGE SCALE GENOMIC DNA]</scope>
</reference>
<evidence type="ECO:0000256" key="1">
    <source>
        <dbReference type="SAM" id="MobiDB-lite"/>
    </source>
</evidence>
<feature type="region of interest" description="Disordered" evidence="1">
    <location>
        <begin position="20"/>
        <end position="70"/>
    </location>
</feature>
<dbReference type="AlphaFoldDB" id="A0AAV2FRA8"/>
<sequence>MDSPSSAVASYYSPYFRGCPPLDPGSADSPPTQHRRAPNYLGPSSKLATAATDCYSRRSSYKEQENRGFR</sequence>
<evidence type="ECO:0000313" key="3">
    <source>
        <dbReference type="Proteomes" id="UP001497516"/>
    </source>
</evidence>
<feature type="compositionally biased region" description="Basic and acidic residues" evidence="1">
    <location>
        <begin position="60"/>
        <end position="70"/>
    </location>
</feature>
<keyword evidence="3" id="KW-1185">Reference proteome</keyword>
<gene>
    <name evidence="2" type="ORF">LTRI10_LOCUS40974</name>
</gene>
<accession>A0AAV2FRA8</accession>